<name>A0AAV3Y316_9GAST</name>
<dbReference type="AlphaFoldDB" id="A0AAV3Y316"/>
<sequence>MKIFKLAAHQLYNSSLKTKLKRDLGDKRYYAEIKWIRSVVYHHELVLQSEYFSRCAVSTCRYQSFVLTGTGAYQRVRDSIARAFILYPLISDLSPPNRLSLSLFLSPSLALLSPSDTNRAPTIKIPAEVSCNVGYKLAGLTAISISLTQRHISCCLQTDHSDLRIIVLYRCRWSHHLLSRLAAVHS</sequence>
<evidence type="ECO:0000313" key="2">
    <source>
        <dbReference type="Proteomes" id="UP000735302"/>
    </source>
</evidence>
<protein>
    <submittedName>
        <fullName evidence="1">Uncharacterized protein</fullName>
    </submittedName>
</protein>
<gene>
    <name evidence="1" type="ORF">PoB_000314800</name>
</gene>
<evidence type="ECO:0000313" key="1">
    <source>
        <dbReference type="EMBL" id="GFN76642.1"/>
    </source>
</evidence>
<accession>A0AAV3Y316</accession>
<comment type="caution">
    <text evidence="1">The sequence shown here is derived from an EMBL/GenBank/DDBJ whole genome shotgun (WGS) entry which is preliminary data.</text>
</comment>
<reference evidence="1 2" key="1">
    <citation type="journal article" date="2021" name="Elife">
        <title>Chloroplast acquisition without the gene transfer in kleptoplastic sea slugs, Plakobranchus ocellatus.</title>
        <authorList>
            <person name="Maeda T."/>
            <person name="Takahashi S."/>
            <person name="Yoshida T."/>
            <person name="Shimamura S."/>
            <person name="Takaki Y."/>
            <person name="Nagai Y."/>
            <person name="Toyoda A."/>
            <person name="Suzuki Y."/>
            <person name="Arimoto A."/>
            <person name="Ishii H."/>
            <person name="Satoh N."/>
            <person name="Nishiyama T."/>
            <person name="Hasebe M."/>
            <person name="Maruyama T."/>
            <person name="Minagawa J."/>
            <person name="Obokata J."/>
            <person name="Shigenobu S."/>
        </authorList>
    </citation>
    <scope>NUCLEOTIDE SEQUENCE [LARGE SCALE GENOMIC DNA]</scope>
</reference>
<organism evidence="1 2">
    <name type="scientific">Plakobranchus ocellatus</name>
    <dbReference type="NCBI Taxonomy" id="259542"/>
    <lineage>
        <taxon>Eukaryota</taxon>
        <taxon>Metazoa</taxon>
        <taxon>Spiralia</taxon>
        <taxon>Lophotrochozoa</taxon>
        <taxon>Mollusca</taxon>
        <taxon>Gastropoda</taxon>
        <taxon>Heterobranchia</taxon>
        <taxon>Euthyneura</taxon>
        <taxon>Panpulmonata</taxon>
        <taxon>Sacoglossa</taxon>
        <taxon>Placobranchoidea</taxon>
        <taxon>Plakobranchidae</taxon>
        <taxon>Plakobranchus</taxon>
    </lineage>
</organism>
<proteinExistence type="predicted"/>
<dbReference type="Proteomes" id="UP000735302">
    <property type="component" value="Unassembled WGS sequence"/>
</dbReference>
<keyword evidence="2" id="KW-1185">Reference proteome</keyword>
<dbReference type="EMBL" id="BLXT01000403">
    <property type="protein sequence ID" value="GFN76642.1"/>
    <property type="molecule type" value="Genomic_DNA"/>
</dbReference>